<comment type="caution">
    <text evidence="4">The sequence shown here is derived from an EMBL/GenBank/DDBJ whole genome shotgun (WGS) entry which is preliminary data.</text>
</comment>
<dbReference type="PANTHER" id="PTHR19411:SF0">
    <property type="entry name" value="PROTEIN BUD31 HOMOLOG"/>
    <property type="match status" value="1"/>
</dbReference>
<dbReference type="InterPro" id="IPR001748">
    <property type="entry name" value="BUD31"/>
</dbReference>
<name>A0AAU9K953_9CILI</name>
<dbReference type="Proteomes" id="UP001162131">
    <property type="component" value="Unassembled WGS sequence"/>
</dbReference>
<protein>
    <recommendedName>
        <fullName evidence="6">G10 protein</fullName>
    </recommendedName>
</protein>
<evidence type="ECO:0000256" key="2">
    <source>
        <dbReference type="ARBA" id="ARBA00005287"/>
    </source>
</evidence>
<proteinExistence type="inferred from homology"/>
<keyword evidence="3" id="KW-0539">Nucleus</keyword>
<dbReference type="InterPro" id="IPR018230">
    <property type="entry name" value="BUD31/G10-rel_CS"/>
</dbReference>
<accession>A0AAU9K953</accession>
<keyword evidence="5" id="KW-1185">Reference proteome</keyword>
<evidence type="ECO:0008006" key="6">
    <source>
        <dbReference type="Google" id="ProtNLM"/>
    </source>
</evidence>
<evidence type="ECO:0000313" key="5">
    <source>
        <dbReference type="Proteomes" id="UP001162131"/>
    </source>
</evidence>
<organism evidence="4 5">
    <name type="scientific">Blepharisma stoltei</name>
    <dbReference type="NCBI Taxonomy" id="1481888"/>
    <lineage>
        <taxon>Eukaryota</taxon>
        <taxon>Sar</taxon>
        <taxon>Alveolata</taxon>
        <taxon>Ciliophora</taxon>
        <taxon>Postciliodesmatophora</taxon>
        <taxon>Heterotrichea</taxon>
        <taxon>Heterotrichida</taxon>
        <taxon>Blepharismidae</taxon>
        <taxon>Blepharisma</taxon>
    </lineage>
</organism>
<dbReference type="EMBL" id="CAJZBQ010000057">
    <property type="protein sequence ID" value="CAG9333671.1"/>
    <property type="molecule type" value="Genomic_DNA"/>
</dbReference>
<dbReference type="PROSITE" id="PS00998">
    <property type="entry name" value="G10_2"/>
    <property type="match status" value="1"/>
</dbReference>
<dbReference type="GO" id="GO:0005681">
    <property type="term" value="C:spliceosomal complex"/>
    <property type="evidence" value="ECO:0007669"/>
    <property type="project" value="TreeGrafter"/>
</dbReference>
<evidence type="ECO:0000256" key="3">
    <source>
        <dbReference type="ARBA" id="ARBA00023242"/>
    </source>
</evidence>
<dbReference type="Pfam" id="PF01125">
    <property type="entry name" value="BUD31"/>
    <property type="match status" value="1"/>
</dbReference>
<evidence type="ECO:0000313" key="4">
    <source>
        <dbReference type="EMBL" id="CAG9333671.1"/>
    </source>
</evidence>
<gene>
    <name evidence="4" type="ORF">BSTOLATCC_MIC59488</name>
</gene>
<sequence>MPKIRTLRTKKPPEGWDLIEPMMSEFTRQMREVEVAPTESRRKVEMLWPIHQINHQRSRYIYDLYYKKGEISKELYEFCIREKFVDPVLIAKWKKPGYEKLCCLMCIQKSNQLMGSTCVCRVPKDRMDEERKFECRHCGCRGCASGD</sequence>
<comment type="subcellular location">
    <subcellularLocation>
        <location evidence="1">Nucleus</location>
    </subcellularLocation>
</comment>
<dbReference type="PANTHER" id="PTHR19411">
    <property type="entry name" value="PROTEIN BUD31-RELATED"/>
    <property type="match status" value="1"/>
</dbReference>
<reference evidence="4" key="1">
    <citation type="submission" date="2021-09" db="EMBL/GenBank/DDBJ databases">
        <authorList>
            <consortium name="AG Swart"/>
            <person name="Singh M."/>
            <person name="Singh A."/>
            <person name="Seah K."/>
            <person name="Emmerich C."/>
        </authorList>
    </citation>
    <scope>NUCLEOTIDE SEQUENCE</scope>
    <source>
        <strain evidence="4">ATCC30299</strain>
    </source>
</reference>
<comment type="similarity">
    <text evidence="2">Belongs to the BUD31 (G10) family.</text>
</comment>
<dbReference type="GO" id="GO:0000398">
    <property type="term" value="P:mRNA splicing, via spliceosome"/>
    <property type="evidence" value="ECO:0007669"/>
    <property type="project" value="TreeGrafter"/>
</dbReference>
<dbReference type="PRINTS" id="PR00322">
    <property type="entry name" value="G10"/>
</dbReference>
<evidence type="ECO:0000256" key="1">
    <source>
        <dbReference type="ARBA" id="ARBA00004123"/>
    </source>
</evidence>
<dbReference type="AlphaFoldDB" id="A0AAU9K953"/>